<organism evidence="2 3">
    <name type="scientific">Ancylostoma duodenale</name>
    <dbReference type="NCBI Taxonomy" id="51022"/>
    <lineage>
        <taxon>Eukaryota</taxon>
        <taxon>Metazoa</taxon>
        <taxon>Ecdysozoa</taxon>
        <taxon>Nematoda</taxon>
        <taxon>Chromadorea</taxon>
        <taxon>Rhabditida</taxon>
        <taxon>Rhabditina</taxon>
        <taxon>Rhabditomorpha</taxon>
        <taxon>Strongyloidea</taxon>
        <taxon>Ancylostomatidae</taxon>
        <taxon>Ancylostomatinae</taxon>
        <taxon>Ancylostoma</taxon>
    </lineage>
</organism>
<sequence>IPYYTIVGVLQPFWYVLAMPEFTNSMSLLFNQYGHNTDRKWQSAGTNACLQPCCTDKPPRASDDPPHNAEHTDPHGDSNPFGSWYSAAGNVTGEAGLPVGNERSISFYYENNK</sequence>
<feature type="non-terminal residue" evidence="2">
    <location>
        <position position="1"/>
    </location>
</feature>
<name>A0A0C2FIZ2_9BILA</name>
<protein>
    <submittedName>
        <fullName evidence="2">Uncharacterized protein</fullName>
    </submittedName>
</protein>
<feature type="compositionally biased region" description="Basic and acidic residues" evidence="1">
    <location>
        <begin position="57"/>
        <end position="76"/>
    </location>
</feature>
<evidence type="ECO:0000313" key="2">
    <source>
        <dbReference type="EMBL" id="KIH48570.1"/>
    </source>
</evidence>
<proteinExistence type="predicted"/>
<evidence type="ECO:0000313" key="3">
    <source>
        <dbReference type="Proteomes" id="UP000054047"/>
    </source>
</evidence>
<keyword evidence="3" id="KW-1185">Reference proteome</keyword>
<reference evidence="2 3" key="1">
    <citation type="submission" date="2013-12" db="EMBL/GenBank/DDBJ databases">
        <title>Draft genome of the parsitic nematode Ancylostoma duodenale.</title>
        <authorList>
            <person name="Mitreva M."/>
        </authorList>
    </citation>
    <scope>NUCLEOTIDE SEQUENCE [LARGE SCALE GENOMIC DNA]</scope>
    <source>
        <strain evidence="2 3">Zhejiang</strain>
    </source>
</reference>
<gene>
    <name evidence="2" type="ORF">ANCDUO_21359</name>
</gene>
<accession>A0A0C2FIZ2</accession>
<evidence type="ECO:0000256" key="1">
    <source>
        <dbReference type="SAM" id="MobiDB-lite"/>
    </source>
</evidence>
<dbReference type="Proteomes" id="UP000054047">
    <property type="component" value="Unassembled WGS sequence"/>
</dbReference>
<dbReference type="EMBL" id="KN758579">
    <property type="protein sequence ID" value="KIH48570.1"/>
    <property type="molecule type" value="Genomic_DNA"/>
</dbReference>
<dbReference type="OrthoDB" id="5868556at2759"/>
<feature type="region of interest" description="Disordered" evidence="1">
    <location>
        <begin position="53"/>
        <end position="84"/>
    </location>
</feature>
<dbReference type="AlphaFoldDB" id="A0A0C2FIZ2"/>